<dbReference type="FunFam" id="1.10.630.10:FF:000182">
    <property type="entry name" value="Cytochrome P450 3A4"/>
    <property type="match status" value="1"/>
</dbReference>
<evidence type="ECO:0000313" key="16">
    <source>
        <dbReference type="Proteomes" id="UP000076858"/>
    </source>
</evidence>
<keyword evidence="14" id="KW-1133">Transmembrane helix</keyword>
<dbReference type="Gene3D" id="1.10.630.10">
    <property type="entry name" value="Cytochrome P450"/>
    <property type="match status" value="1"/>
</dbReference>
<evidence type="ECO:0000256" key="1">
    <source>
        <dbReference type="ARBA" id="ARBA00001971"/>
    </source>
</evidence>
<keyword evidence="14" id="KW-0472">Membrane</keyword>
<keyword evidence="5 12" id="KW-0349">Heme</keyword>
<dbReference type="InterPro" id="IPR001128">
    <property type="entry name" value="Cyt_P450"/>
</dbReference>
<evidence type="ECO:0000256" key="13">
    <source>
        <dbReference type="RuleBase" id="RU000461"/>
    </source>
</evidence>
<dbReference type="OrthoDB" id="1470350at2759"/>
<comment type="subcellular location">
    <subcellularLocation>
        <location evidence="3">Endoplasmic reticulum membrane</location>
        <topology evidence="3">Peripheral membrane protein</topology>
    </subcellularLocation>
    <subcellularLocation>
        <location evidence="2">Microsome membrane</location>
        <topology evidence="2">Peripheral membrane protein</topology>
    </subcellularLocation>
</comment>
<dbReference type="PANTHER" id="PTHR24302:SF15">
    <property type="entry name" value="FATTY-ACID PEROXYGENASE"/>
    <property type="match status" value="1"/>
</dbReference>
<dbReference type="PROSITE" id="PS00086">
    <property type="entry name" value="CYTOCHROME_P450"/>
    <property type="match status" value="1"/>
</dbReference>
<protein>
    <submittedName>
        <fullName evidence="15">Putative Cytochrome P450 9f2</fullName>
    </submittedName>
</protein>
<dbReference type="GO" id="GO:0008395">
    <property type="term" value="F:steroid hydroxylase activity"/>
    <property type="evidence" value="ECO:0007669"/>
    <property type="project" value="TreeGrafter"/>
</dbReference>
<keyword evidence="6 12" id="KW-0479">Metal-binding</keyword>
<evidence type="ECO:0000256" key="10">
    <source>
        <dbReference type="ARBA" id="ARBA00023033"/>
    </source>
</evidence>
<dbReference type="InterPro" id="IPR017972">
    <property type="entry name" value="Cyt_P450_CS"/>
</dbReference>
<sequence length="530" mass="60774">MDNDVNWSLTFSLVVASLVLFLLYRYLTSTFTHFSERGIPGPKPVPIFGNLWGIWRVNLPQHDRDLVRKYGKIFGYFDGSNASLWVTDPEIIKAVFVKDFDHFTNRRNMTFESKIVRRMVSSARGQEWKDIRSSITPAFTSGKIKRVSVCLHSYKYKLHSNSNFSLKLKMSTLIKACADQLAVKFDRIATTEGKLNAKIQFSAFTMDVIARCAFGIKIENLGEKDDQFMAKAKAIFNAPVNKTPLAVIPLIYPKLIPILGERLFLTEGFQFFIQLLENLIKDRTASKQKYEDFVQVATEAITEYTKEVEGKSVPKWNVEEIEEIVIAQSVLFLLAGFDTTATTLTNIVFLLALNPEVQSRLYDEIAKKMEFYAEVKHEMLIDLPYVDQAINEVLRMYPPVPRVERECNKDVIYNGIQIKKGTIVTVSSFALHYDPDNYPEPEKFNPDRWNADNKAERNPYTFLPFGMGPRNCVGMRFAMEEIKIALCTIIQQFHFFPVAETPETMQFEKGFMQVTQPVNAVVGIERRTAQ</sequence>
<keyword evidence="10 13" id="KW-0503">Monooxygenase</keyword>
<comment type="cofactor">
    <cofactor evidence="1 12">
        <name>heme</name>
        <dbReference type="ChEBI" id="CHEBI:30413"/>
    </cofactor>
</comment>
<evidence type="ECO:0000256" key="11">
    <source>
        <dbReference type="ARBA" id="ARBA00043906"/>
    </source>
</evidence>
<dbReference type="STRING" id="35525.A0A164T1J8"/>
<dbReference type="AlphaFoldDB" id="A0A164T1J8"/>
<comment type="similarity">
    <text evidence="4 13">Belongs to the cytochrome P450 family.</text>
</comment>
<dbReference type="GO" id="GO:0005506">
    <property type="term" value="F:iron ion binding"/>
    <property type="evidence" value="ECO:0007669"/>
    <property type="project" value="InterPro"/>
</dbReference>
<evidence type="ECO:0000313" key="15">
    <source>
        <dbReference type="EMBL" id="KZS10130.1"/>
    </source>
</evidence>
<evidence type="ECO:0000256" key="2">
    <source>
        <dbReference type="ARBA" id="ARBA00004174"/>
    </source>
</evidence>
<dbReference type="Pfam" id="PF00067">
    <property type="entry name" value="p450"/>
    <property type="match status" value="2"/>
</dbReference>
<evidence type="ECO:0000256" key="3">
    <source>
        <dbReference type="ARBA" id="ARBA00004406"/>
    </source>
</evidence>
<keyword evidence="7" id="KW-0256">Endoplasmic reticulum</keyword>
<dbReference type="SUPFAM" id="SSF48264">
    <property type="entry name" value="Cytochrome P450"/>
    <property type="match status" value="1"/>
</dbReference>
<keyword evidence="7" id="KW-0492">Microsome</keyword>
<evidence type="ECO:0000256" key="4">
    <source>
        <dbReference type="ARBA" id="ARBA00010617"/>
    </source>
</evidence>
<proteinExistence type="inferred from homology"/>
<evidence type="ECO:0000256" key="14">
    <source>
        <dbReference type="SAM" id="Phobius"/>
    </source>
</evidence>
<comment type="caution">
    <text evidence="15">The sequence shown here is derived from an EMBL/GenBank/DDBJ whole genome shotgun (WGS) entry which is preliminary data.</text>
</comment>
<dbReference type="Proteomes" id="UP000076858">
    <property type="component" value="Unassembled WGS sequence"/>
</dbReference>
<dbReference type="InterPro" id="IPR050705">
    <property type="entry name" value="Cytochrome_P450_3A"/>
</dbReference>
<evidence type="ECO:0000256" key="6">
    <source>
        <dbReference type="ARBA" id="ARBA00022723"/>
    </source>
</evidence>
<feature type="transmembrane region" description="Helical" evidence="14">
    <location>
        <begin position="6"/>
        <end position="27"/>
    </location>
</feature>
<dbReference type="PANTHER" id="PTHR24302">
    <property type="entry name" value="CYTOCHROME P450 FAMILY 3"/>
    <property type="match status" value="1"/>
</dbReference>
<evidence type="ECO:0000256" key="12">
    <source>
        <dbReference type="PIRSR" id="PIRSR602401-1"/>
    </source>
</evidence>
<dbReference type="InterPro" id="IPR002401">
    <property type="entry name" value="Cyt_P450_E_grp-I"/>
</dbReference>
<evidence type="ECO:0000256" key="5">
    <source>
        <dbReference type="ARBA" id="ARBA00022617"/>
    </source>
</evidence>
<dbReference type="PRINTS" id="PR00463">
    <property type="entry name" value="EP450I"/>
</dbReference>
<dbReference type="EMBL" id="LRGB01001877">
    <property type="protein sequence ID" value="KZS10130.1"/>
    <property type="molecule type" value="Genomic_DNA"/>
</dbReference>
<gene>
    <name evidence="15" type="ORF">APZ42_025451</name>
</gene>
<dbReference type="GO" id="GO:0016705">
    <property type="term" value="F:oxidoreductase activity, acting on paired donors, with incorporation or reduction of molecular oxygen"/>
    <property type="evidence" value="ECO:0007669"/>
    <property type="project" value="InterPro"/>
</dbReference>
<evidence type="ECO:0000256" key="9">
    <source>
        <dbReference type="ARBA" id="ARBA00023004"/>
    </source>
</evidence>
<dbReference type="GO" id="GO:0005789">
    <property type="term" value="C:endoplasmic reticulum membrane"/>
    <property type="evidence" value="ECO:0007669"/>
    <property type="project" value="UniProtKB-SubCell"/>
</dbReference>
<dbReference type="InterPro" id="IPR036396">
    <property type="entry name" value="Cyt_P450_sf"/>
</dbReference>
<keyword evidence="9 12" id="KW-0408">Iron</keyword>
<dbReference type="GO" id="GO:0020037">
    <property type="term" value="F:heme binding"/>
    <property type="evidence" value="ECO:0007669"/>
    <property type="project" value="InterPro"/>
</dbReference>
<keyword evidence="8 13" id="KW-0560">Oxidoreductase</keyword>
<reference evidence="15 16" key="1">
    <citation type="submission" date="2016-03" db="EMBL/GenBank/DDBJ databases">
        <title>EvidentialGene: Evidence-directed Construction of Genes on Genomes.</title>
        <authorList>
            <person name="Gilbert D.G."/>
            <person name="Choi J.-H."/>
            <person name="Mockaitis K."/>
            <person name="Colbourne J."/>
            <person name="Pfrender M."/>
        </authorList>
    </citation>
    <scope>NUCLEOTIDE SEQUENCE [LARGE SCALE GENOMIC DNA]</scope>
    <source>
        <strain evidence="15 16">Xinb3</strain>
        <tissue evidence="15">Complete organism</tissue>
    </source>
</reference>
<evidence type="ECO:0000256" key="7">
    <source>
        <dbReference type="ARBA" id="ARBA00022848"/>
    </source>
</evidence>
<name>A0A164T1J8_9CRUS</name>
<accession>A0A164T1J8</accession>
<evidence type="ECO:0000256" key="8">
    <source>
        <dbReference type="ARBA" id="ARBA00023002"/>
    </source>
</evidence>
<keyword evidence="14" id="KW-0812">Transmembrane</keyword>
<feature type="binding site" description="axial binding residue" evidence="12">
    <location>
        <position position="472"/>
    </location>
    <ligand>
        <name>heme</name>
        <dbReference type="ChEBI" id="CHEBI:30413"/>
    </ligand>
    <ligandPart>
        <name>Fe</name>
        <dbReference type="ChEBI" id="CHEBI:18248"/>
    </ligandPart>
</feature>
<dbReference type="CDD" id="cd11055">
    <property type="entry name" value="CYP3A-like"/>
    <property type="match status" value="1"/>
</dbReference>
<comment type="function">
    <text evidence="11">Cytochromes P450 are a group of heme-thiolate monooxygenases. They oxidize a variety of structurally unrelated compounds, including steroids, fatty acids, and xenobiotics.</text>
</comment>
<dbReference type="PRINTS" id="PR00385">
    <property type="entry name" value="P450"/>
</dbReference>
<organism evidence="15 16">
    <name type="scientific">Daphnia magna</name>
    <dbReference type="NCBI Taxonomy" id="35525"/>
    <lineage>
        <taxon>Eukaryota</taxon>
        <taxon>Metazoa</taxon>
        <taxon>Ecdysozoa</taxon>
        <taxon>Arthropoda</taxon>
        <taxon>Crustacea</taxon>
        <taxon>Branchiopoda</taxon>
        <taxon>Diplostraca</taxon>
        <taxon>Cladocera</taxon>
        <taxon>Anomopoda</taxon>
        <taxon>Daphniidae</taxon>
        <taxon>Daphnia</taxon>
    </lineage>
</organism>
<keyword evidence="16" id="KW-1185">Reference proteome</keyword>